<keyword evidence="3" id="KW-0597">Phosphoprotein</keyword>
<comment type="subcellular location">
    <subcellularLocation>
        <location evidence="1">Cytoplasm</location>
        <location evidence="1">Cytoskeleton</location>
    </subcellularLocation>
    <subcellularLocation>
        <location evidence="8">Presynapse</location>
    </subcellularLocation>
</comment>
<dbReference type="PANTHER" id="PTHR18861">
    <property type="entry name" value="ELKS/RAB6-INTERACTING/CAST PROTEIN"/>
    <property type="match status" value="1"/>
</dbReference>
<keyword evidence="7" id="KW-0966">Cell projection</keyword>
<dbReference type="GO" id="GO:0030424">
    <property type="term" value="C:axon"/>
    <property type="evidence" value="ECO:0007669"/>
    <property type="project" value="UniProtKB-SubCell"/>
</dbReference>
<dbReference type="Pfam" id="PF10174">
    <property type="entry name" value="Cast"/>
    <property type="match status" value="1"/>
</dbReference>
<name>A0AAD3M787_LATJO</name>
<dbReference type="GO" id="GO:0098882">
    <property type="term" value="F:structural constituent of presynaptic active zone"/>
    <property type="evidence" value="ECO:0007669"/>
    <property type="project" value="TreeGrafter"/>
</dbReference>
<keyword evidence="11" id="KW-1185">Reference proteome</keyword>
<evidence type="ECO:0000256" key="5">
    <source>
        <dbReference type="ARBA" id="ARBA00023054"/>
    </source>
</evidence>
<sequence length="153" mass="17468">MESSKKELKELREKVSQLQADLADRETSLLDLKEKASSLASSTLKKDNRLKSLEIGLEQKREECVKLENQLKKAQSAAAESLASTELSERISCLEQEVTRHREDAGKAQSEVERLLEILREMENEKNDKEKKIHELESLASRQMKDQSEEGVN</sequence>
<evidence type="ECO:0000256" key="2">
    <source>
        <dbReference type="ARBA" id="ARBA00022490"/>
    </source>
</evidence>
<proteinExistence type="predicted"/>
<protein>
    <submittedName>
        <fullName evidence="10">ELKS/Rab6-interacting/CAST family member 1 isoform X3</fullName>
    </submittedName>
</protein>
<evidence type="ECO:0000256" key="7">
    <source>
        <dbReference type="ARBA" id="ARBA00023273"/>
    </source>
</evidence>
<keyword evidence="4" id="KW-0770">Synapse</keyword>
<evidence type="ECO:0000256" key="3">
    <source>
        <dbReference type="ARBA" id="ARBA00022553"/>
    </source>
</evidence>
<dbReference type="GO" id="GO:0048788">
    <property type="term" value="C:cytoskeleton of presynaptic active zone"/>
    <property type="evidence" value="ECO:0007669"/>
    <property type="project" value="TreeGrafter"/>
</dbReference>
<dbReference type="GO" id="GO:0007274">
    <property type="term" value="P:neuromuscular synaptic transmission"/>
    <property type="evidence" value="ECO:0007669"/>
    <property type="project" value="TreeGrafter"/>
</dbReference>
<keyword evidence="2" id="KW-0963">Cytoplasm</keyword>
<evidence type="ECO:0000256" key="8">
    <source>
        <dbReference type="ARBA" id="ARBA00034106"/>
    </source>
</evidence>
<evidence type="ECO:0000256" key="1">
    <source>
        <dbReference type="ARBA" id="ARBA00004245"/>
    </source>
</evidence>
<reference evidence="10" key="1">
    <citation type="submission" date="2022-08" db="EMBL/GenBank/DDBJ databases">
        <title>Genome sequencing of akame (Lates japonicus).</title>
        <authorList>
            <person name="Hashiguchi Y."/>
            <person name="Takahashi H."/>
        </authorList>
    </citation>
    <scope>NUCLEOTIDE SEQUENCE</scope>
    <source>
        <strain evidence="10">Kochi</strain>
    </source>
</reference>
<comment type="caution">
    <text evidence="10">The sequence shown here is derived from an EMBL/GenBank/DDBJ whole genome shotgun (WGS) entry which is preliminary data.</text>
</comment>
<evidence type="ECO:0000313" key="10">
    <source>
        <dbReference type="EMBL" id="GLD48461.1"/>
    </source>
</evidence>
<evidence type="ECO:0000313" key="11">
    <source>
        <dbReference type="Proteomes" id="UP001279410"/>
    </source>
</evidence>
<accession>A0AAD3M787</accession>
<evidence type="ECO:0000256" key="6">
    <source>
        <dbReference type="ARBA" id="ARBA00023212"/>
    </source>
</evidence>
<dbReference type="GO" id="GO:0048167">
    <property type="term" value="P:regulation of synaptic plasticity"/>
    <property type="evidence" value="ECO:0007669"/>
    <property type="project" value="TreeGrafter"/>
</dbReference>
<dbReference type="PANTHER" id="PTHR18861:SF1">
    <property type="entry name" value="ELKS_RAB6-INTERACTING_CAST FAMILY MEMBER 1"/>
    <property type="match status" value="1"/>
</dbReference>
<dbReference type="EMBL" id="BRZM01000005">
    <property type="protein sequence ID" value="GLD48461.1"/>
    <property type="molecule type" value="Genomic_DNA"/>
</dbReference>
<keyword evidence="6" id="KW-0206">Cytoskeleton</keyword>
<evidence type="ECO:0000256" key="9">
    <source>
        <dbReference type="SAM" id="MobiDB-lite"/>
    </source>
</evidence>
<keyword evidence="5" id="KW-0175">Coiled coil</keyword>
<organism evidence="10 11">
    <name type="scientific">Lates japonicus</name>
    <name type="common">Japanese lates</name>
    <dbReference type="NCBI Taxonomy" id="270547"/>
    <lineage>
        <taxon>Eukaryota</taxon>
        <taxon>Metazoa</taxon>
        <taxon>Chordata</taxon>
        <taxon>Craniata</taxon>
        <taxon>Vertebrata</taxon>
        <taxon>Euteleostomi</taxon>
        <taxon>Actinopterygii</taxon>
        <taxon>Neopterygii</taxon>
        <taxon>Teleostei</taxon>
        <taxon>Neoteleostei</taxon>
        <taxon>Acanthomorphata</taxon>
        <taxon>Carangaria</taxon>
        <taxon>Carangaria incertae sedis</taxon>
        <taxon>Centropomidae</taxon>
        <taxon>Lates</taxon>
    </lineage>
</organism>
<dbReference type="InterPro" id="IPR019323">
    <property type="entry name" value="ELKS/CAST"/>
</dbReference>
<dbReference type="Proteomes" id="UP001279410">
    <property type="component" value="Unassembled WGS sequence"/>
</dbReference>
<gene>
    <name evidence="10" type="ORF">AKAME5_000244400</name>
</gene>
<dbReference type="AlphaFoldDB" id="A0AAD3M787"/>
<evidence type="ECO:0000256" key="4">
    <source>
        <dbReference type="ARBA" id="ARBA00023018"/>
    </source>
</evidence>
<feature type="region of interest" description="Disordered" evidence="9">
    <location>
        <begin position="123"/>
        <end position="153"/>
    </location>
</feature>